<dbReference type="SUPFAM" id="SSF50346">
    <property type="entry name" value="PRC-barrel domain"/>
    <property type="match status" value="1"/>
</dbReference>
<accession>A0A6S7G3J5</accession>
<proteinExistence type="inferred from homology"/>
<evidence type="ECO:0000256" key="2">
    <source>
        <dbReference type="SAM" id="MobiDB-lite"/>
    </source>
</evidence>
<feature type="compositionally biased region" description="Basic and acidic residues" evidence="2">
    <location>
        <begin position="810"/>
        <end position="872"/>
    </location>
</feature>
<feature type="compositionally biased region" description="Basic and acidic residues" evidence="2">
    <location>
        <begin position="428"/>
        <end position="453"/>
    </location>
</feature>
<gene>
    <name evidence="3" type="ORF">PACLA_8A045474</name>
</gene>
<organism evidence="3 4">
    <name type="scientific">Paramuricea clavata</name>
    <name type="common">Red gorgonian</name>
    <name type="synonym">Violescent sea-whip</name>
    <dbReference type="NCBI Taxonomy" id="317549"/>
    <lineage>
        <taxon>Eukaryota</taxon>
        <taxon>Metazoa</taxon>
        <taxon>Cnidaria</taxon>
        <taxon>Anthozoa</taxon>
        <taxon>Octocorallia</taxon>
        <taxon>Malacalcyonacea</taxon>
        <taxon>Plexauridae</taxon>
        <taxon>Paramuricea</taxon>
    </lineage>
</organism>
<comment type="caution">
    <text evidence="3">The sequence shown here is derived from an EMBL/GenBank/DDBJ whole genome shotgun (WGS) entry which is preliminary data.</text>
</comment>
<dbReference type="OrthoDB" id="2125658at2759"/>
<feature type="region of interest" description="Disordered" evidence="2">
    <location>
        <begin position="809"/>
        <end position="872"/>
    </location>
</feature>
<comment type="domain">
    <text evidence="1">The CKK domain binds microtubules.</text>
</comment>
<comment type="similarity">
    <text evidence="1">Belongs to the CAMSAP1 family.</text>
</comment>
<feature type="region of interest" description="Disordered" evidence="2">
    <location>
        <begin position="229"/>
        <end position="355"/>
    </location>
</feature>
<feature type="compositionally biased region" description="Polar residues" evidence="2">
    <location>
        <begin position="307"/>
        <end position="321"/>
    </location>
</feature>
<feature type="region of interest" description="Disordered" evidence="2">
    <location>
        <begin position="137"/>
        <end position="212"/>
    </location>
</feature>
<dbReference type="GO" id="GO:0031122">
    <property type="term" value="P:cytoplasmic microtubule organization"/>
    <property type="evidence" value="ECO:0007669"/>
    <property type="project" value="TreeGrafter"/>
</dbReference>
<evidence type="ECO:0000256" key="1">
    <source>
        <dbReference type="PROSITE-ProRule" id="PRU00841"/>
    </source>
</evidence>
<dbReference type="InterPro" id="IPR032940">
    <property type="entry name" value="CAMSAP"/>
</dbReference>
<reference evidence="3" key="1">
    <citation type="submission" date="2020-04" db="EMBL/GenBank/DDBJ databases">
        <authorList>
            <person name="Alioto T."/>
            <person name="Alioto T."/>
            <person name="Gomez Garrido J."/>
        </authorList>
    </citation>
    <scope>NUCLEOTIDE SEQUENCE</scope>
    <source>
        <strain evidence="3">A484AB</strain>
    </source>
</reference>
<sequence>MIISLFPGSCQGEPSDLPDEKRKTYDLEDLSNTLETASAAGVPIADTLRTIADPSGLPAPGTDEVFETPKPQDLESPKPQPKRKPPPKPKRTFSNSSKPEIKFVSDSFVIEYYTSPHKRSQSDSAVQGGISKIQENYVESQEKYSDKAQEKYNNKPEENYYINQSTVDDTLDGKSVSPSNKSHSGKGKGEIQGNRVQSPQFRNAEGKKPTTKVVSDLDSLLLKLAAEVHKPTNVDSSNIGINVEPSSNRPTTDVLSNTKPELSSTKADFSNTKPENLGTKTDLSDTKRENLSTTTDLTDTKQEKSSTKPNILNTNPDFSSTKLDDEGYCSLSRKPGTRSLESEHESQLSSDDLFKKEKLSFEKNVDIREEYSNVEIIRSYDNNGRESQEGVIELTAEEDTKDQIPDSDSSDSPKADPVSRELNLLRLRLAEKQRDIEAQKQRTKEQQEEERKRFGQNVFWLAVGKGRERKDGSETSTTTKASHQTNFKQHLTTNQFGNASNQEPSNNNKFATFTKQSSLDEDLPPSMGKLQDRTYNKLIPEEKEPLPNQYQICSVEDRKLSVDDRNPSEDTVQFRLSRQAPGAQDVLLNNEKSLNSEIQTPEKAKTPVLNYKSRINVPVSFQTKPISENCLDAVSFQNSENIVDGYKLGNFHEFDPNSKNEAKPPTSPQRKCWDTETVVNSEPCIAVSESNYHIFDENNGRVARNSETTGTLDIEMNKDGRVMEAMNYMQGGSDSPGQTGDGVYLEMESVKKSPDEGDANLNSSPVEEDCDTPKKGLALFIGQENTVSNNDGLTPEQLRKREKFLRNRQQKIEEDKMKKEALLEKKRRKEEKMRDIQLRREQEEQSRQASLQEKREQAEHARQERQKYEMKRKEHLAQTNFSNGTLGANSGYPRIAMNTQGMDRVPGGNIGYNKTGMDTQCVDGIAGGNGRYGRSSVKTPTSAGNAFEVHGPTQSTTPSAFSGFTGVQSYVKPSGKTNRKLIINAISYVCLPGAVNKDTKEKCLQGMTESSAQHFLILFKEGFKFRALYSLDLESNQVLKVYGIGPRSVTEKMIEQLYKYNSGGKEFSKIPAKGFSLSVDGFTLQKSCWQSNKPSVSSKTASNFKQSTHRTAR</sequence>
<dbReference type="Pfam" id="PF08683">
    <property type="entry name" value="CAMSAP_CKK"/>
    <property type="match status" value="1"/>
</dbReference>
<dbReference type="InterPro" id="IPR038209">
    <property type="entry name" value="CKK_dom_sf"/>
</dbReference>
<dbReference type="GO" id="GO:0005516">
    <property type="term" value="F:calmodulin binding"/>
    <property type="evidence" value="ECO:0007669"/>
    <property type="project" value="InterPro"/>
</dbReference>
<dbReference type="AlphaFoldDB" id="A0A6S7G3J5"/>
<dbReference type="GO" id="GO:0051011">
    <property type="term" value="F:microtubule minus-end binding"/>
    <property type="evidence" value="ECO:0007669"/>
    <property type="project" value="TreeGrafter"/>
</dbReference>
<dbReference type="InterPro" id="IPR011033">
    <property type="entry name" value="PRC_barrel-like_sf"/>
</dbReference>
<dbReference type="PANTHER" id="PTHR21595:SF0">
    <property type="entry name" value="PATRONIN"/>
    <property type="match status" value="1"/>
</dbReference>
<feature type="region of interest" description="Disordered" evidence="2">
    <location>
        <begin position="1"/>
        <end position="21"/>
    </location>
</feature>
<feature type="compositionally biased region" description="Basic and acidic residues" evidence="2">
    <location>
        <begin position="340"/>
        <end position="355"/>
    </location>
</feature>
<dbReference type="GO" id="GO:0036449">
    <property type="term" value="C:microtubule minus-end"/>
    <property type="evidence" value="ECO:0007669"/>
    <property type="project" value="TreeGrafter"/>
</dbReference>
<feature type="region of interest" description="Disordered" evidence="2">
    <location>
        <begin position="50"/>
        <end position="99"/>
    </location>
</feature>
<feature type="region of interest" description="Disordered" evidence="2">
    <location>
        <begin position="752"/>
        <end position="771"/>
    </location>
</feature>
<dbReference type="SMART" id="SM01051">
    <property type="entry name" value="CAMSAP_CKK"/>
    <property type="match status" value="1"/>
</dbReference>
<keyword evidence="4" id="KW-1185">Reference proteome</keyword>
<dbReference type="GO" id="GO:0007026">
    <property type="term" value="P:negative regulation of microtubule depolymerization"/>
    <property type="evidence" value="ECO:0007669"/>
    <property type="project" value="TreeGrafter"/>
</dbReference>
<dbReference type="PANTHER" id="PTHR21595">
    <property type="entry name" value="PATRONIN"/>
    <property type="match status" value="1"/>
</dbReference>
<feature type="region of interest" description="Disordered" evidence="2">
    <location>
        <begin position="378"/>
        <end position="510"/>
    </location>
</feature>
<feature type="region of interest" description="Disordered" evidence="2">
    <location>
        <begin position="934"/>
        <end position="960"/>
    </location>
</feature>
<dbReference type="Gene3D" id="3.10.20.360">
    <property type="entry name" value="CKK domain"/>
    <property type="match status" value="1"/>
</dbReference>
<protein>
    <submittedName>
        <fullName evidence="3">Calmodulin-regulated spectrin-associated 2-like isoform X2</fullName>
    </submittedName>
</protein>
<feature type="region of interest" description="Disordered" evidence="2">
    <location>
        <begin position="1091"/>
        <end position="1113"/>
    </location>
</feature>
<feature type="compositionally biased region" description="Basic and acidic residues" evidence="2">
    <location>
        <begin position="140"/>
        <end position="158"/>
    </location>
</feature>
<feature type="compositionally biased region" description="Basic residues" evidence="2">
    <location>
        <begin position="80"/>
        <end position="91"/>
    </location>
</feature>
<feature type="compositionally biased region" description="Polar residues" evidence="2">
    <location>
        <begin position="474"/>
        <end position="510"/>
    </location>
</feature>
<dbReference type="InterPro" id="IPR014797">
    <property type="entry name" value="CKK_CAMSAP"/>
</dbReference>
<feature type="compositionally biased region" description="Polar residues" evidence="2">
    <location>
        <begin position="1091"/>
        <end position="1106"/>
    </location>
</feature>
<dbReference type="Proteomes" id="UP001152795">
    <property type="component" value="Unassembled WGS sequence"/>
</dbReference>
<dbReference type="EMBL" id="CACRXK020000810">
    <property type="protein sequence ID" value="CAB3984973.1"/>
    <property type="molecule type" value="Genomic_DNA"/>
</dbReference>
<name>A0A6S7G3J5_PARCT</name>
<dbReference type="PROSITE" id="PS51508">
    <property type="entry name" value="CKK"/>
    <property type="match status" value="1"/>
</dbReference>
<keyword evidence="1" id="KW-0493">Microtubule</keyword>
<feature type="compositionally biased region" description="Polar residues" evidence="2">
    <location>
        <begin position="233"/>
        <end position="281"/>
    </location>
</feature>
<evidence type="ECO:0000313" key="4">
    <source>
        <dbReference type="Proteomes" id="UP001152795"/>
    </source>
</evidence>
<evidence type="ECO:0000313" key="3">
    <source>
        <dbReference type="EMBL" id="CAB3984973.1"/>
    </source>
</evidence>